<dbReference type="Gene3D" id="3.30.450.40">
    <property type="match status" value="1"/>
</dbReference>
<sequence>MKRPDIPENEAERLHALRALQILDSSHEERFDRVTRLAKRLFGVPISLVSLIDEDRQWFKSAQGLDATETPREISFCGHAINQGGLFIIPNALDDERFNDNPLVTDAPNIRFYAGYVLKLRQGINIGTLCLIDTKPREMDEEDQQLLRDLGEMIEQEIKSIQLATLDELTMISNRRGFMTLVDHSLKVCRRNKLPISIALFDLNKFKAINDTYGHHEGDFALLSFAQIMLSSFRDCDVVARLGGDEFVVMLLDSDENRIGGILERFRIAAANANQKLDKPYQIEYSVGVAHFPHDTDVSIETMIQAADDAMFVDKKEQEVRSGR</sequence>
<dbReference type="Pfam" id="PF00990">
    <property type="entry name" value="GGDEF"/>
    <property type="match status" value="1"/>
</dbReference>
<organism evidence="2 3">
    <name type="scientific">Pseudoduganella lutea</name>
    <dbReference type="NCBI Taxonomy" id="321985"/>
    <lineage>
        <taxon>Bacteria</taxon>
        <taxon>Pseudomonadati</taxon>
        <taxon>Pseudomonadota</taxon>
        <taxon>Betaproteobacteria</taxon>
        <taxon>Burkholderiales</taxon>
        <taxon>Oxalobacteraceae</taxon>
        <taxon>Telluria group</taxon>
        <taxon>Pseudoduganella</taxon>
    </lineage>
</organism>
<dbReference type="NCBIfam" id="TIGR00254">
    <property type="entry name" value="GGDEF"/>
    <property type="match status" value="1"/>
</dbReference>
<dbReference type="InterPro" id="IPR043128">
    <property type="entry name" value="Rev_trsase/Diguanyl_cyclase"/>
</dbReference>
<keyword evidence="3" id="KW-1185">Reference proteome</keyword>
<dbReference type="PANTHER" id="PTHR43102:SF2">
    <property type="entry name" value="GAF DOMAIN-CONTAINING PROTEIN"/>
    <property type="match status" value="1"/>
</dbReference>
<dbReference type="InterPro" id="IPR029016">
    <property type="entry name" value="GAF-like_dom_sf"/>
</dbReference>
<dbReference type="Proteomes" id="UP000290637">
    <property type="component" value="Chromosome"/>
</dbReference>
<dbReference type="InterPro" id="IPR029787">
    <property type="entry name" value="Nucleotide_cyclase"/>
</dbReference>
<dbReference type="InterPro" id="IPR003018">
    <property type="entry name" value="GAF"/>
</dbReference>
<dbReference type="Gene3D" id="3.30.70.270">
    <property type="match status" value="1"/>
</dbReference>
<protein>
    <submittedName>
        <fullName evidence="2">Sensor domain-containing diguanylate cyclase</fullName>
    </submittedName>
</protein>
<proteinExistence type="predicted"/>
<dbReference type="OrthoDB" id="5571399at2"/>
<dbReference type="PANTHER" id="PTHR43102">
    <property type="entry name" value="SLR1143 PROTEIN"/>
    <property type="match status" value="1"/>
</dbReference>
<dbReference type="CDD" id="cd01949">
    <property type="entry name" value="GGDEF"/>
    <property type="match status" value="1"/>
</dbReference>
<gene>
    <name evidence="2" type="ORF">EWM63_22245</name>
</gene>
<dbReference type="InterPro" id="IPR000160">
    <property type="entry name" value="GGDEF_dom"/>
</dbReference>
<dbReference type="SMART" id="SM00065">
    <property type="entry name" value="GAF"/>
    <property type="match status" value="1"/>
</dbReference>
<dbReference type="Pfam" id="PF01590">
    <property type="entry name" value="GAF"/>
    <property type="match status" value="1"/>
</dbReference>
<dbReference type="SMART" id="SM00267">
    <property type="entry name" value="GGDEF"/>
    <property type="match status" value="1"/>
</dbReference>
<feature type="domain" description="GGDEF" evidence="1">
    <location>
        <begin position="194"/>
        <end position="324"/>
    </location>
</feature>
<evidence type="ECO:0000313" key="2">
    <source>
        <dbReference type="EMBL" id="QBE65372.1"/>
    </source>
</evidence>
<dbReference type="KEGG" id="plue:EWM63_22245"/>
<name>A0A4P6L3G6_9BURK</name>
<dbReference type="SUPFAM" id="SSF55781">
    <property type="entry name" value="GAF domain-like"/>
    <property type="match status" value="1"/>
</dbReference>
<dbReference type="SUPFAM" id="SSF55073">
    <property type="entry name" value="Nucleotide cyclase"/>
    <property type="match status" value="1"/>
</dbReference>
<dbReference type="RefSeq" id="WP_130188482.1">
    <property type="nucleotide sequence ID" value="NZ_CP035913.1"/>
</dbReference>
<dbReference type="EMBL" id="CP035913">
    <property type="protein sequence ID" value="QBE65372.1"/>
    <property type="molecule type" value="Genomic_DNA"/>
</dbReference>
<accession>A0A4P6L3G6</accession>
<evidence type="ECO:0000259" key="1">
    <source>
        <dbReference type="PROSITE" id="PS50887"/>
    </source>
</evidence>
<evidence type="ECO:0000313" key="3">
    <source>
        <dbReference type="Proteomes" id="UP000290637"/>
    </source>
</evidence>
<reference evidence="2 3" key="1">
    <citation type="submission" date="2019-02" db="EMBL/GenBank/DDBJ databases">
        <title>Draft Genome Sequences of Six Type Strains of the Genus Massilia.</title>
        <authorList>
            <person name="Miess H."/>
            <person name="Frediansyhah A."/>
            <person name="Gross H."/>
        </authorList>
    </citation>
    <scope>NUCLEOTIDE SEQUENCE [LARGE SCALE GENOMIC DNA]</scope>
    <source>
        <strain evidence="2 3">DSM 17473</strain>
    </source>
</reference>
<dbReference type="PROSITE" id="PS50887">
    <property type="entry name" value="GGDEF"/>
    <property type="match status" value="1"/>
</dbReference>
<dbReference type="AlphaFoldDB" id="A0A4P6L3G6"/>